<feature type="region of interest" description="Disordered" evidence="3">
    <location>
        <begin position="62"/>
        <end position="91"/>
    </location>
</feature>
<comment type="caution">
    <text evidence="5">The sequence shown here is derived from an EMBL/GenBank/DDBJ whole genome shotgun (WGS) entry which is preliminary data.</text>
</comment>
<feature type="compositionally biased region" description="Basic and acidic residues" evidence="3">
    <location>
        <begin position="1"/>
        <end position="13"/>
    </location>
</feature>
<dbReference type="EMBL" id="MU803404">
    <property type="protein sequence ID" value="KAJ3978325.1"/>
    <property type="molecule type" value="Genomic_DNA"/>
</dbReference>
<dbReference type="GO" id="GO:0003676">
    <property type="term" value="F:nucleic acid binding"/>
    <property type="evidence" value="ECO:0007669"/>
    <property type="project" value="InterPro"/>
</dbReference>
<feature type="compositionally biased region" description="Basic and acidic residues" evidence="3">
    <location>
        <begin position="63"/>
        <end position="83"/>
    </location>
</feature>
<dbReference type="PROSITE" id="PS50158">
    <property type="entry name" value="ZF_CCHC"/>
    <property type="match status" value="1"/>
</dbReference>
<protein>
    <recommendedName>
        <fullName evidence="4">CCHC-type domain-containing protein</fullName>
    </recommendedName>
</protein>
<gene>
    <name evidence="5" type="ORF">F5890DRAFT_1479458</name>
</gene>
<keyword evidence="1" id="KW-0507">mRNA processing</keyword>
<feature type="non-terminal residue" evidence="5">
    <location>
        <position position="1"/>
    </location>
</feature>
<evidence type="ECO:0000313" key="6">
    <source>
        <dbReference type="Proteomes" id="UP001163850"/>
    </source>
</evidence>
<dbReference type="SMART" id="SM00343">
    <property type="entry name" value="ZnF_C2HC"/>
    <property type="match status" value="1"/>
</dbReference>
<organism evidence="5 6">
    <name type="scientific">Lentinula detonsa</name>
    <dbReference type="NCBI Taxonomy" id="2804962"/>
    <lineage>
        <taxon>Eukaryota</taxon>
        <taxon>Fungi</taxon>
        <taxon>Dikarya</taxon>
        <taxon>Basidiomycota</taxon>
        <taxon>Agaricomycotina</taxon>
        <taxon>Agaricomycetes</taxon>
        <taxon>Agaricomycetidae</taxon>
        <taxon>Agaricales</taxon>
        <taxon>Marasmiineae</taxon>
        <taxon>Omphalotaceae</taxon>
        <taxon>Lentinula</taxon>
    </lineage>
</organism>
<feature type="region of interest" description="Disordered" evidence="3">
    <location>
        <begin position="139"/>
        <end position="234"/>
    </location>
</feature>
<name>A0AA38ULF1_9AGAR</name>
<dbReference type="GO" id="GO:0006397">
    <property type="term" value="P:mRNA processing"/>
    <property type="evidence" value="ECO:0007669"/>
    <property type="project" value="UniProtKB-KW"/>
</dbReference>
<proteinExistence type="predicted"/>
<evidence type="ECO:0000313" key="5">
    <source>
        <dbReference type="EMBL" id="KAJ3978325.1"/>
    </source>
</evidence>
<dbReference type="AlphaFoldDB" id="A0AA38ULF1"/>
<dbReference type="SUPFAM" id="SSF57756">
    <property type="entry name" value="Retrovirus zinc finger-like domains"/>
    <property type="match status" value="1"/>
</dbReference>
<dbReference type="Proteomes" id="UP001163850">
    <property type="component" value="Unassembled WGS sequence"/>
</dbReference>
<feature type="compositionally biased region" description="Basic and acidic residues" evidence="3">
    <location>
        <begin position="37"/>
        <end position="49"/>
    </location>
</feature>
<feature type="compositionally biased region" description="Low complexity" evidence="3">
    <location>
        <begin position="20"/>
        <end position="30"/>
    </location>
</feature>
<accession>A0AA38ULF1</accession>
<keyword evidence="2" id="KW-0862">Zinc</keyword>
<sequence length="266" mass="29316">NKWGEPKNAEKLEGNVYQQNGKSNSSKKGSLPNAKPTESKGNRLTPEQKNEYRAAGKCFECGEPSHKARDCPTKNQLKNEPKKSGPPGFAAHNVEWDLASRAGSTNDIREFSANSVHFDWADDVEETYFAETLRTLRDRPSLNVSCESDSDDDGSLPDLLPVSESGSGDESDDDDDGSLPDLLPVSDSDSDDGSDVDDDWAEDAPRDNDQRTADSETLNSEQAEVPKGFEANDDMTRRILLDRTSTAERDIFQRINILESNVTQQG</sequence>
<keyword evidence="2" id="KW-0863">Zinc-finger</keyword>
<evidence type="ECO:0000256" key="2">
    <source>
        <dbReference type="PROSITE-ProRule" id="PRU00047"/>
    </source>
</evidence>
<keyword evidence="2" id="KW-0479">Metal-binding</keyword>
<reference evidence="5" key="1">
    <citation type="submission" date="2022-08" db="EMBL/GenBank/DDBJ databases">
        <authorList>
            <consortium name="DOE Joint Genome Institute"/>
            <person name="Min B."/>
            <person name="Riley R."/>
            <person name="Sierra-Patev S."/>
            <person name="Naranjo-Ortiz M."/>
            <person name="Looney B."/>
            <person name="Konkel Z."/>
            <person name="Slot J.C."/>
            <person name="Sakamoto Y."/>
            <person name="Steenwyk J.L."/>
            <person name="Rokas A."/>
            <person name="Carro J."/>
            <person name="Camarero S."/>
            <person name="Ferreira P."/>
            <person name="Molpeceres G."/>
            <person name="Ruiz-Duenas F.J."/>
            <person name="Serrano A."/>
            <person name="Henrissat B."/>
            <person name="Drula E."/>
            <person name="Hughes K.W."/>
            <person name="Mata J.L."/>
            <person name="Ishikawa N.K."/>
            <person name="Vargas-Isla R."/>
            <person name="Ushijima S."/>
            <person name="Smith C.A."/>
            <person name="Ahrendt S."/>
            <person name="Andreopoulos W."/>
            <person name="He G."/>
            <person name="Labutti K."/>
            <person name="Lipzen A."/>
            <person name="Ng V."/>
            <person name="Sandor L."/>
            <person name="Barry K."/>
            <person name="Martinez A.T."/>
            <person name="Xiao Y."/>
            <person name="Gibbons J.G."/>
            <person name="Terashima K."/>
            <person name="Hibbett D.S."/>
            <person name="Grigoriev I.V."/>
        </authorList>
    </citation>
    <scope>NUCLEOTIDE SEQUENCE</scope>
    <source>
        <strain evidence="5">TFB7829</strain>
    </source>
</reference>
<dbReference type="InterPro" id="IPR036875">
    <property type="entry name" value="Znf_CCHC_sf"/>
</dbReference>
<dbReference type="GO" id="GO:0008270">
    <property type="term" value="F:zinc ion binding"/>
    <property type="evidence" value="ECO:0007669"/>
    <property type="project" value="UniProtKB-KW"/>
</dbReference>
<evidence type="ECO:0000256" key="1">
    <source>
        <dbReference type="ARBA" id="ARBA00022664"/>
    </source>
</evidence>
<evidence type="ECO:0000259" key="4">
    <source>
        <dbReference type="PROSITE" id="PS50158"/>
    </source>
</evidence>
<feature type="compositionally biased region" description="Basic and acidic residues" evidence="3">
    <location>
        <begin position="203"/>
        <end position="214"/>
    </location>
</feature>
<feature type="compositionally biased region" description="Acidic residues" evidence="3">
    <location>
        <begin position="188"/>
        <end position="202"/>
    </location>
</feature>
<feature type="compositionally biased region" description="Acidic residues" evidence="3">
    <location>
        <begin position="167"/>
        <end position="178"/>
    </location>
</feature>
<dbReference type="Pfam" id="PF00098">
    <property type="entry name" value="zf-CCHC"/>
    <property type="match status" value="1"/>
</dbReference>
<dbReference type="Gene3D" id="4.10.60.10">
    <property type="entry name" value="Zinc finger, CCHC-type"/>
    <property type="match status" value="1"/>
</dbReference>
<feature type="region of interest" description="Disordered" evidence="3">
    <location>
        <begin position="1"/>
        <end position="49"/>
    </location>
</feature>
<feature type="domain" description="CCHC-type" evidence="4">
    <location>
        <begin position="57"/>
        <end position="72"/>
    </location>
</feature>
<dbReference type="InterPro" id="IPR001878">
    <property type="entry name" value="Znf_CCHC"/>
</dbReference>
<feature type="compositionally biased region" description="Low complexity" evidence="3">
    <location>
        <begin position="156"/>
        <end position="166"/>
    </location>
</feature>
<evidence type="ECO:0000256" key="3">
    <source>
        <dbReference type="SAM" id="MobiDB-lite"/>
    </source>
</evidence>